<evidence type="ECO:0000256" key="3">
    <source>
        <dbReference type="ARBA" id="ARBA00023163"/>
    </source>
</evidence>
<dbReference type="PROSITE" id="PS00622">
    <property type="entry name" value="HTH_LUXR_1"/>
    <property type="match status" value="1"/>
</dbReference>
<reference evidence="5 6" key="1">
    <citation type="submission" date="2020-07" db="EMBL/GenBank/DDBJ databases">
        <title>Sequencing the genomes of 1000 actinobacteria strains.</title>
        <authorList>
            <person name="Klenk H.-P."/>
        </authorList>
    </citation>
    <scope>NUCLEOTIDE SEQUENCE [LARGE SCALE GENOMIC DNA]</scope>
    <source>
        <strain evidence="5 6">DSM 26474</strain>
    </source>
</reference>
<evidence type="ECO:0000313" key="6">
    <source>
        <dbReference type="Proteomes" id="UP000549913"/>
    </source>
</evidence>
<dbReference type="EMBL" id="JACCBM010000001">
    <property type="protein sequence ID" value="NYD70475.1"/>
    <property type="molecule type" value="Genomic_DNA"/>
</dbReference>
<name>A0A852SNU6_9MICO</name>
<dbReference type="Proteomes" id="UP000549913">
    <property type="component" value="Unassembled WGS sequence"/>
</dbReference>
<dbReference type="PANTHER" id="PTHR44688:SF16">
    <property type="entry name" value="DNA-BINDING TRANSCRIPTIONAL ACTIVATOR DEVR_DOSR"/>
    <property type="match status" value="1"/>
</dbReference>
<dbReference type="Pfam" id="PF00196">
    <property type="entry name" value="GerE"/>
    <property type="match status" value="1"/>
</dbReference>
<dbReference type="GO" id="GO:0006355">
    <property type="term" value="P:regulation of DNA-templated transcription"/>
    <property type="evidence" value="ECO:0007669"/>
    <property type="project" value="InterPro"/>
</dbReference>
<keyword evidence="6" id="KW-1185">Reference proteome</keyword>
<dbReference type="AlphaFoldDB" id="A0A852SNU6"/>
<evidence type="ECO:0000256" key="1">
    <source>
        <dbReference type="ARBA" id="ARBA00023015"/>
    </source>
</evidence>
<dbReference type="InterPro" id="IPR000792">
    <property type="entry name" value="Tscrpt_reg_LuxR_C"/>
</dbReference>
<dbReference type="PRINTS" id="PR00038">
    <property type="entry name" value="HTHLUXR"/>
</dbReference>
<protein>
    <submittedName>
        <fullName evidence="5">DNA-binding CsgD family transcriptional regulator</fullName>
    </submittedName>
</protein>
<accession>A0A852SNU6</accession>
<keyword evidence="1" id="KW-0805">Transcription regulation</keyword>
<keyword evidence="3" id="KW-0804">Transcription</keyword>
<comment type="caution">
    <text evidence="5">The sequence shown here is derived from an EMBL/GenBank/DDBJ whole genome shotgun (WGS) entry which is preliminary data.</text>
</comment>
<feature type="domain" description="HTH luxR-type" evidence="4">
    <location>
        <begin position="95"/>
        <end position="160"/>
    </location>
</feature>
<evidence type="ECO:0000259" key="4">
    <source>
        <dbReference type="PROSITE" id="PS50043"/>
    </source>
</evidence>
<dbReference type="SUPFAM" id="SSF46894">
    <property type="entry name" value="C-terminal effector domain of the bipartite response regulators"/>
    <property type="match status" value="1"/>
</dbReference>
<dbReference type="InterPro" id="IPR036388">
    <property type="entry name" value="WH-like_DNA-bd_sf"/>
</dbReference>
<keyword evidence="2 5" id="KW-0238">DNA-binding</keyword>
<evidence type="ECO:0000313" key="5">
    <source>
        <dbReference type="EMBL" id="NYD70475.1"/>
    </source>
</evidence>
<organism evidence="5 6">
    <name type="scientific">Herbiconiux flava</name>
    <dbReference type="NCBI Taxonomy" id="881268"/>
    <lineage>
        <taxon>Bacteria</taxon>
        <taxon>Bacillati</taxon>
        <taxon>Actinomycetota</taxon>
        <taxon>Actinomycetes</taxon>
        <taxon>Micrococcales</taxon>
        <taxon>Microbacteriaceae</taxon>
        <taxon>Herbiconiux</taxon>
    </lineage>
</organism>
<dbReference type="GO" id="GO:0003677">
    <property type="term" value="F:DNA binding"/>
    <property type="evidence" value="ECO:0007669"/>
    <property type="project" value="UniProtKB-KW"/>
</dbReference>
<dbReference type="RefSeq" id="WP_179547590.1">
    <property type="nucleotide sequence ID" value="NZ_BSEW01000001.1"/>
</dbReference>
<evidence type="ECO:0000256" key="2">
    <source>
        <dbReference type="ARBA" id="ARBA00023125"/>
    </source>
</evidence>
<dbReference type="PANTHER" id="PTHR44688">
    <property type="entry name" value="DNA-BINDING TRANSCRIPTIONAL ACTIVATOR DEVR_DOSR"/>
    <property type="match status" value="1"/>
</dbReference>
<dbReference type="PROSITE" id="PS50043">
    <property type="entry name" value="HTH_LUXR_2"/>
    <property type="match status" value="1"/>
</dbReference>
<dbReference type="InterPro" id="IPR016032">
    <property type="entry name" value="Sig_transdc_resp-reg_C-effctor"/>
</dbReference>
<dbReference type="CDD" id="cd06170">
    <property type="entry name" value="LuxR_C_like"/>
    <property type="match status" value="1"/>
</dbReference>
<sequence length="172" mass="18401">MVTTSVLVDDAYAGTVLLERSGCEPLPDVPGHELFDSGCPLLDTVRGRLIEGELHLTFLWPTGGAADSPQHVRVSYLASTEPPRSHRLGVVLLSPVRVDHGLTHREFEVLGLLVDGCSNQQIAEGLVVTPRTVATHVEHILVKLASPTRTHAAVLAHREGLYVPAASGSRAV</sequence>
<dbReference type="SMART" id="SM00421">
    <property type="entry name" value="HTH_LUXR"/>
    <property type="match status" value="1"/>
</dbReference>
<dbReference type="Gene3D" id="1.10.10.10">
    <property type="entry name" value="Winged helix-like DNA-binding domain superfamily/Winged helix DNA-binding domain"/>
    <property type="match status" value="1"/>
</dbReference>
<proteinExistence type="predicted"/>
<gene>
    <name evidence="5" type="ORF">BJ984_001633</name>
</gene>